<dbReference type="PANTHER" id="PTHR30146:SF109">
    <property type="entry name" value="HTH-TYPE TRANSCRIPTIONAL REGULATOR GALS"/>
    <property type="match status" value="1"/>
</dbReference>
<evidence type="ECO:0000313" key="5">
    <source>
        <dbReference type="EMBL" id="MFD2157830.1"/>
    </source>
</evidence>
<name>A0ABW4Z774_9BACT</name>
<keyword evidence="6" id="KW-1185">Reference proteome</keyword>
<evidence type="ECO:0000256" key="3">
    <source>
        <dbReference type="ARBA" id="ARBA00023163"/>
    </source>
</evidence>
<proteinExistence type="predicted"/>
<dbReference type="PANTHER" id="PTHR30146">
    <property type="entry name" value="LACI-RELATED TRANSCRIPTIONAL REPRESSOR"/>
    <property type="match status" value="1"/>
</dbReference>
<dbReference type="Pfam" id="PF00356">
    <property type="entry name" value="LacI"/>
    <property type="match status" value="1"/>
</dbReference>
<accession>A0ABW4Z774</accession>
<comment type="caution">
    <text evidence="5">The sequence shown here is derived from an EMBL/GenBank/DDBJ whole genome shotgun (WGS) entry which is preliminary data.</text>
</comment>
<gene>
    <name evidence="5" type="ORF">ACFSW8_02840</name>
</gene>
<dbReference type="SMART" id="SM00354">
    <property type="entry name" value="HTH_LACI"/>
    <property type="match status" value="1"/>
</dbReference>
<dbReference type="Gene3D" id="1.10.260.40">
    <property type="entry name" value="lambda repressor-like DNA-binding domains"/>
    <property type="match status" value="1"/>
</dbReference>
<dbReference type="InterPro" id="IPR010982">
    <property type="entry name" value="Lambda_DNA-bd_dom_sf"/>
</dbReference>
<keyword evidence="1" id="KW-0805">Transcription regulation</keyword>
<reference evidence="6" key="1">
    <citation type="journal article" date="2019" name="Int. J. Syst. Evol. Microbiol.">
        <title>The Global Catalogue of Microorganisms (GCM) 10K type strain sequencing project: providing services to taxonomists for standard genome sequencing and annotation.</title>
        <authorList>
            <consortium name="The Broad Institute Genomics Platform"/>
            <consortium name="The Broad Institute Genome Sequencing Center for Infectious Disease"/>
            <person name="Wu L."/>
            <person name="Ma J."/>
        </authorList>
    </citation>
    <scope>NUCLEOTIDE SEQUENCE [LARGE SCALE GENOMIC DNA]</scope>
    <source>
        <strain evidence="6">CCUG 57942</strain>
    </source>
</reference>
<dbReference type="PROSITE" id="PS50932">
    <property type="entry name" value="HTH_LACI_2"/>
    <property type="match status" value="1"/>
</dbReference>
<dbReference type="Gene3D" id="3.40.50.2300">
    <property type="match status" value="2"/>
</dbReference>
<evidence type="ECO:0000256" key="1">
    <source>
        <dbReference type="ARBA" id="ARBA00023015"/>
    </source>
</evidence>
<dbReference type="InterPro" id="IPR028082">
    <property type="entry name" value="Peripla_BP_I"/>
</dbReference>
<dbReference type="InterPro" id="IPR000843">
    <property type="entry name" value="HTH_LacI"/>
</dbReference>
<dbReference type="RefSeq" id="WP_377089009.1">
    <property type="nucleotide sequence ID" value="NZ_JBHSJL010000014.1"/>
</dbReference>
<keyword evidence="2 5" id="KW-0238">DNA-binding</keyword>
<dbReference type="EMBL" id="JBHUJB010000013">
    <property type="protein sequence ID" value="MFD2157830.1"/>
    <property type="molecule type" value="Genomic_DNA"/>
</dbReference>
<keyword evidence="3" id="KW-0804">Transcription</keyword>
<evidence type="ECO:0000313" key="6">
    <source>
        <dbReference type="Proteomes" id="UP001597389"/>
    </source>
</evidence>
<dbReference type="GO" id="GO:0003677">
    <property type="term" value="F:DNA binding"/>
    <property type="evidence" value="ECO:0007669"/>
    <property type="project" value="UniProtKB-KW"/>
</dbReference>
<dbReference type="CDD" id="cd01392">
    <property type="entry name" value="HTH_LacI"/>
    <property type="match status" value="1"/>
</dbReference>
<evidence type="ECO:0000259" key="4">
    <source>
        <dbReference type="PROSITE" id="PS50932"/>
    </source>
</evidence>
<sequence length="304" mass="33028">MNRIRLSDIAQKAGVSTMAVSHVLNGSGKGKVSVSPALSDHIREVAKQLNYTPHQAARALRGSSIKVIGAISYGAMDPIKTRALACLQTSVERHAFHLMSARITETSSNWEHSIVALLSHGVNALLAFCEDDTHLEQALQLGKQEGVPVIPVRLDGGSIGPSSCGIRTALNSGIQLALDQFSNKHPIKIISDNLPPLWKNHLEQNKLLHTSINKADLIPNDQILTSDDWTAAKLIRLYPNLVPGQDYKIIGWGNAPACDYMTPQLTSIGLNLPEVVNAAVDNITSNQPAMIHNIKPIIIRRQTH</sequence>
<feature type="domain" description="HTH lacI-type" evidence="4">
    <location>
        <begin position="4"/>
        <end position="62"/>
    </location>
</feature>
<dbReference type="Proteomes" id="UP001597389">
    <property type="component" value="Unassembled WGS sequence"/>
</dbReference>
<dbReference type="SUPFAM" id="SSF47413">
    <property type="entry name" value="lambda repressor-like DNA-binding domains"/>
    <property type="match status" value="1"/>
</dbReference>
<dbReference type="PROSITE" id="PS00356">
    <property type="entry name" value="HTH_LACI_1"/>
    <property type="match status" value="1"/>
</dbReference>
<dbReference type="SUPFAM" id="SSF53822">
    <property type="entry name" value="Periplasmic binding protein-like I"/>
    <property type="match status" value="1"/>
</dbReference>
<organism evidence="5 6">
    <name type="scientific">Rubritalea tangerina</name>
    <dbReference type="NCBI Taxonomy" id="430798"/>
    <lineage>
        <taxon>Bacteria</taxon>
        <taxon>Pseudomonadati</taxon>
        <taxon>Verrucomicrobiota</taxon>
        <taxon>Verrucomicrobiia</taxon>
        <taxon>Verrucomicrobiales</taxon>
        <taxon>Rubritaleaceae</taxon>
        <taxon>Rubritalea</taxon>
    </lineage>
</organism>
<evidence type="ECO:0000256" key="2">
    <source>
        <dbReference type="ARBA" id="ARBA00023125"/>
    </source>
</evidence>
<protein>
    <submittedName>
        <fullName evidence="5">LacI family DNA-binding transcriptional regulator</fullName>
    </submittedName>
</protein>